<dbReference type="Pfam" id="PF01966">
    <property type="entry name" value="HD"/>
    <property type="match status" value="1"/>
</dbReference>
<reference evidence="3" key="1">
    <citation type="journal article" date="2018" name="Sci. Rep.">
        <title>Lignite coal burning seam in the remote Altai Mountains harbors a hydrogen-driven thermophilic microbial community.</title>
        <authorList>
            <person name="Kadnikov V.V."/>
            <person name="Mardanov A.V."/>
            <person name="Ivasenko D.A."/>
            <person name="Antsiferov D.V."/>
            <person name="Beletsky A.V."/>
            <person name="Karnachuk O.V."/>
            <person name="Ravin N.V."/>
        </authorList>
    </citation>
    <scope>NUCLEOTIDE SEQUENCE [LARGE SCALE GENOMIC DNA]</scope>
</reference>
<evidence type="ECO:0000259" key="1">
    <source>
        <dbReference type="PROSITE" id="PS51831"/>
    </source>
</evidence>
<gene>
    <name evidence="2" type="ORF">BSOLF_2595</name>
</gene>
<comment type="caution">
    <text evidence="2">The sequence shown here is derived from an EMBL/GenBank/DDBJ whole genome shotgun (WGS) entry which is preliminary data.</text>
</comment>
<organism evidence="2 3">
    <name type="scientific">Candidatus Carbonibacillus altaicus</name>
    <dbReference type="NCBI Taxonomy" id="2163959"/>
    <lineage>
        <taxon>Bacteria</taxon>
        <taxon>Bacillati</taxon>
        <taxon>Bacillota</taxon>
        <taxon>Bacilli</taxon>
        <taxon>Bacillales</taxon>
        <taxon>Candidatus Carbonibacillus</taxon>
    </lineage>
</organism>
<dbReference type="PANTHER" id="PTHR33594">
    <property type="entry name" value="SUPERFAMILY HYDROLASE, PUTATIVE (AFU_ORTHOLOGUE AFUA_1G03035)-RELATED"/>
    <property type="match status" value="1"/>
</dbReference>
<dbReference type="Proteomes" id="UP000244338">
    <property type="component" value="Unassembled WGS sequence"/>
</dbReference>
<name>A0A2R6XXW7_9BACL</name>
<dbReference type="AlphaFoldDB" id="A0A2R6XXW7"/>
<feature type="domain" description="HD" evidence="1">
    <location>
        <begin position="26"/>
        <end position="127"/>
    </location>
</feature>
<dbReference type="InterPro" id="IPR006674">
    <property type="entry name" value="HD_domain"/>
</dbReference>
<accession>A0A2R6XXW7</accession>
<dbReference type="CDD" id="cd00077">
    <property type="entry name" value="HDc"/>
    <property type="match status" value="1"/>
</dbReference>
<dbReference type="Gene3D" id="1.10.472.50">
    <property type="entry name" value="HD-domain/PDEase-like"/>
    <property type="match status" value="1"/>
</dbReference>
<sequence>MDKASVIQAALAWIRKVSEEDATGHDYWHLQRVLNTALYLAEQEGADPFIVALAALFHDLPDDKLATDPEAMEQEIIDWLKAHDVPDHDIDHIMEIIRTQSYRGGAHAPMRTLEGACVQDADRLDAMGAIGIARTFQYAGARGNRMYDPDLPPRVHMTPEMYRHGRSTAINHFYEKMLKLYDLLNTETARKIGRKKHAFMVLYLETFFEEWNMATGENGNAAFHLGTSPYALNKN</sequence>
<evidence type="ECO:0000313" key="3">
    <source>
        <dbReference type="Proteomes" id="UP000244338"/>
    </source>
</evidence>
<dbReference type="InterPro" id="IPR003607">
    <property type="entry name" value="HD/PDEase_dom"/>
</dbReference>
<dbReference type="SMART" id="SM00471">
    <property type="entry name" value="HDc"/>
    <property type="match status" value="1"/>
</dbReference>
<proteinExistence type="predicted"/>
<dbReference type="EMBL" id="PEBX01000150">
    <property type="protein sequence ID" value="PTQ55271.1"/>
    <property type="molecule type" value="Genomic_DNA"/>
</dbReference>
<dbReference type="PROSITE" id="PS51831">
    <property type="entry name" value="HD"/>
    <property type="match status" value="1"/>
</dbReference>
<evidence type="ECO:0000313" key="2">
    <source>
        <dbReference type="EMBL" id="PTQ55271.1"/>
    </source>
</evidence>
<dbReference type="PANTHER" id="PTHR33594:SF1">
    <property type="entry name" value="HD_PDEASE DOMAIN-CONTAINING PROTEIN"/>
    <property type="match status" value="1"/>
</dbReference>
<protein>
    <submittedName>
        <fullName evidence="2">HD domain protein</fullName>
    </submittedName>
</protein>
<dbReference type="SUPFAM" id="SSF109604">
    <property type="entry name" value="HD-domain/PDEase-like"/>
    <property type="match status" value="1"/>
</dbReference>
<dbReference type="Gene3D" id="1.20.58.1910">
    <property type="match status" value="1"/>
</dbReference>